<name>A0A6C0KLQ3_9ZZZZ</name>
<sequence>MSLSVLKRKAGIKYNSLSSRGKNGFSLNNPRRVDSHTNKTQTQTPMKGNVPRGHGTCCGKYPVVINKSNYNNYDPHVREYKGTKSNTAISVKNYHGGISDRYRCCKEHLKPNNTLTQINSATYVNTELYLQQKKSCLYSTKSITNMNTNCNVIKDVSVPSQSEYLQIKKCLP</sequence>
<protein>
    <submittedName>
        <fullName evidence="2">Uncharacterized protein</fullName>
    </submittedName>
</protein>
<evidence type="ECO:0000313" key="2">
    <source>
        <dbReference type="EMBL" id="QHU17590.1"/>
    </source>
</evidence>
<accession>A0A6C0KLQ3</accession>
<dbReference type="AlphaFoldDB" id="A0A6C0KLQ3"/>
<dbReference type="EMBL" id="MN740916">
    <property type="protein sequence ID" value="QHU17590.1"/>
    <property type="molecule type" value="Genomic_DNA"/>
</dbReference>
<proteinExistence type="predicted"/>
<feature type="compositionally biased region" description="Polar residues" evidence="1">
    <location>
        <begin position="17"/>
        <end position="29"/>
    </location>
</feature>
<reference evidence="2" key="1">
    <citation type="journal article" date="2020" name="Nature">
        <title>Giant virus diversity and host interactions through global metagenomics.</title>
        <authorList>
            <person name="Schulz F."/>
            <person name="Roux S."/>
            <person name="Paez-Espino D."/>
            <person name="Jungbluth S."/>
            <person name="Walsh D.A."/>
            <person name="Denef V.J."/>
            <person name="McMahon K.D."/>
            <person name="Konstantinidis K.T."/>
            <person name="Eloe-Fadrosh E.A."/>
            <person name="Kyrpides N.C."/>
            <person name="Woyke T."/>
        </authorList>
    </citation>
    <scope>NUCLEOTIDE SEQUENCE</scope>
    <source>
        <strain evidence="2">GVMAG-S-3300012919-55</strain>
    </source>
</reference>
<organism evidence="2">
    <name type="scientific">viral metagenome</name>
    <dbReference type="NCBI Taxonomy" id="1070528"/>
    <lineage>
        <taxon>unclassified sequences</taxon>
        <taxon>metagenomes</taxon>
        <taxon>organismal metagenomes</taxon>
    </lineage>
</organism>
<feature type="region of interest" description="Disordered" evidence="1">
    <location>
        <begin position="17"/>
        <end position="51"/>
    </location>
</feature>
<evidence type="ECO:0000256" key="1">
    <source>
        <dbReference type="SAM" id="MobiDB-lite"/>
    </source>
</evidence>